<keyword evidence="2" id="KW-0472">Membrane</keyword>
<keyword evidence="2" id="KW-1133">Transmembrane helix</keyword>
<dbReference type="AlphaFoldDB" id="A0A0D2K2H0"/>
<reference evidence="4 5" key="1">
    <citation type="submission" date="2013-11" db="EMBL/GenBank/DDBJ databases">
        <title>Metagenomic analysis of a methanogenic consortium involved in long chain n-alkane degradation.</title>
        <authorList>
            <person name="Davidova I.A."/>
            <person name="Callaghan A.V."/>
            <person name="Wawrik B."/>
            <person name="Pruitt S."/>
            <person name="Marks C."/>
            <person name="Duncan K.E."/>
            <person name="Suflita J.M."/>
        </authorList>
    </citation>
    <scope>NUCLEOTIDE SEQUENCE [LARGE SCALE GENOMIC DNA]</scope>
    <source>
        <strain evidence="4 5">SPR</strain>
    </source>
</reference>
<feature type="region of interest" description="Disordered" evidence="1">
    <location>
        <begin position="261"/>
        <end position="282"/>
    </location>
</feature>
<feature type="domain" description="Potassium channel" evidence="3">
    <location>
        <begin position="482"/>
        <end position="537"/>
    </location>
</feature>
<feature type="transmembrane region" description="Helical" evidence="2">
    <location>
        <begin position="21"/>
        <end position="43"/>
    </location>
</feature>
<evidence type="ECO:0000313" key="5">
    <source>
        <dbReference type="Proteomes" id="UP000032233"/>
    </source>
</evidence>
<evidence type="ECO:0000256" key="2">
    <source>
        <dbReference type="SAM" id="Phobius"/>
    </source>
</evidence>
<dbReference type="Pfam" id="PF07885">
    <property type="entry name" value="Ion_trans_2"/>
    <property type="match status" value="1"/>
</dbReference>
<name>A0A0D2K2H0_9BACT</name>
<dbReference type="InterPro" id="IPR036737">
    <property type="entry name" value="OmpA-like_sf"/>
</dbReference>
<evidence type="ECO:0000256" key="1">
    <source>
        <dbReference type="SAM" id="MobiDB-lite"/>
    </source>
</evidence>
<dbReference type="Gene3D" id="3.30.1330.60">
    <property type="entry name" value="OmpA-like domain"/>
    <property type="match status" value="1"/>
</dbReference>
<dbReference type="EMBL" id="AZAC01000001">
    <property type="protein sequence ID" value="KIX15845.1"/>
    <property type="molecule type" value="Genomic_DNA"/>
</dbReference>
<feature type="transmembrane region" description="Helical" evidence="2">
    <location>
        <begin position="161"/>
        <end position="184"/>
    </location>
</feature>
<organism evidence="4 5">
    <name type="scientific">Dethiosulfatarculus sandiegensis</name>
    <dbReference type="NCBI Taxonomy" id="1429043"/>
    <lineage>
        <taxon>Bacteria</taxon>
        <taxon>Pseudomonadati</taxon>
        <taxon>Thermodesulfobacteriota</taxon>
        <taxon>Desulfarculia</taxon>
        <taxon>Desulfarculales</taxon>
        <taxon>Desulfarculaceae</taxon>
        <taxon>Dethiosulfatarculus</taxon>
    </lineage>
</organism>
<proteinExistence type="predicted"/>
<feature type="transmembrane region" description="Helical" evidence="2">
    <location>
        <begin position="514"/>
        <end position="537"/>
    </location>
</feature>
<protein>
    <submittedName>
        <fullName evidence="4">Ion transporter</fullName>
    </submittedName>
</protein>
<dbReference type="InterPro" id="IPR013099">
    <property type="entry name" value="K_chnl_dom"/>
</dbReference>
<accession>A0A0D2K2H0</accession>
<feature type="transmembrane region" description="Helical" evidence="2">
    <location>
        <begin position="84"/>
        <end position="104"/>
    </location>
</feature>
<feature type="transmembrane region" description="Helical" evidence="2">
    <location>
        <begin position="196"/>
        <end position="219"/>
    </location>
</feature>
<keyword evidence="5" id="KW-1185">Reference proteome</keyword>
<evidence type="ECO:0000259" key="3">
    <source>
        <dbReference type="Pfam" id="PF07885"/>
    </source>
</evidence>
<dbReference type="Gene3D" id="1.10.287.70">
    <property type="match status" value="1"/>
</dbReference>
<dbReference type="Proteomes" id="UP000032233">
    <property type="component" value="Unassembled WGS sequence"/>
</dbReference>
<keyword evidence="2" id="KW-0812">Transmembrane</keyword>
<feature type="region of interest" description="Disordered" evidence="1">
    <location>
        <begin position="573"/>
        <end position="603"/>
    </location>
</feature>
<gene>
    <name evidence="4" type="ORF">X474_00605</name>
</gene>
<dbReference type="SUPFAM" id="SSF81324">
    <property type="entry name" value="Voltage-gated potassium channels"/>
    <property type="match status" value="1"/>
</dbReference>
<feature type="transmembrane region" description="Helical" evidence="2">
    <location>
        <begin position="125"/>
        <end position="149"/>
    </location>
</feature>
<dbReference type="InParanoid" id="A0A0D2K2H0"/>
<sequence length="603" mass="69179">MPVGLLYFEVKMFGVTTKKYAFPWVIILKVVQIVFIILLSIFICNSLDSLATDGYVTELNWNGNYEKIKDSTKEKPKTDDSSSWVAILFVTPLFLRFIGNLFFLGRCSIQTKGDKRDKDIDGYSLILRFLGVDLPWVAYILIVIVLVYIPIKPLCAKLNFLGYSAFIIGVISVGSILTTVGFFFDTKISTGRMAKFGLLFFGLGSFIGTANLMGIALMVHDHKTRFSCKDNYCLAIVKNVPENYIQKMDSRLGVKLENENNGQTGAKRIGGKDESNQVDSKGNAEERALNFDESYSIFFQEKKSEVIYSKEKYQKILYAPYQEMVLKPEDYFKDDKVVKLNALALAKIVRKIHYHYSKGYQVSLYVEGRTDDKPISTNDANYSNNQHLSETRAKACVMRIRTLVANYCLNNRKKNDKHFIDFDPIVRDVTYGAGNDYHDLGKQKKEGQHYRKAEIKIVPGRMLTKNAIDDSLNKQGFPLLTEQIKFLDYFYFSMYTITTTGYGDMAPVSPWSKFITVFLNIYELIYIVIFFNVLLSLTKQAPSPEFKEIKDETDKRINRLLDKIDRLARYRRVAGRQQHRRSPDETVSISQEGEESVTVKQHE</sequence>
<evidence type="ECO:0000313" key="4">
    <source>
        <dbReference type="EMBL" id="KIX15845.1"/>
    </source>
</evidence>
<comment type="caution">
    <text evidence="4">The sequence shown here is derived from an EMBL/GenBank/DDBJ whole genome shotgun (WGS) entry which is preliminary data.</text>
</comment>